<dbReference type="OMA" id="LERFWTE"/>
<keyword evidence="11" id="KW-0067">ATP-binding</keyword>
<evidence type="ECO:0000256" key="1">
    <source>
        <dbReference type="ARBA" id="ARBA00002074"/>
    </source>
</evidence>
<dbReference type="FunFam" id="3.40.50.300:FF:001091">
    <property type="entry name" value="Probable disease resistance protein At1g61300"/>
    <property type="match status" value="1"/>
</dbReference>
<feature type="domain" description="NB-ARC" evidence="15">
    <location>
        <begin position="180"/>
        <end position="349"/>
    </location>
</feature>
<dbReference type="GO" id="GO:0005737">
    <property type="term" value="C:cytoplasm"/>
    <property type="evidence" value="ECO:0007669"/>
    <property type="project" value="UniProtKB-SubCell"/>
</dbReference>
<dbReference type="Pfam" id="PF18052">
    <property type="entry name" value="Rx_N"/>
    <property type="match status" value="1"/>
</dbReference>
<dbReference type="EMBL" id="AYRZ02000004">
    <property type="protein sequence ID" value="PHT84523.1"/>
    <property type="molecule type" value="Genomic_DNA"/>
</dbReference>
<evidence type="ECO:0000259" key="15">
    <source>
        <dbReference type="Pfam" id="PF00931"/>
    </source>
</evidence>
<evidence type="ECO:0000256" key="13">
    <source>
        <dbReference type="ARBA" id="ARBA00023136"/>
    </source>
</evidence>
<evidence type="ECO:0000256" key="2">
    <source>
        <dbReference type="ARBA" id="ARBA00004170"/>
    </source>
</evidence>
<dbReference type="InterPro" id="IPR044974">
    <property type="entry name" value="Disease_R_plants"/>
</dbReference>
<dbReference type="SUPFAM" id="SSF52058">
    <property type="entry name" value="L domain-like"/>
    <property type="match status" value="1"/>
</dbReference>
<keyword evidence="8" id="KW-0677">Repeat</keyword>
<sequence length="1092" mass="125066">MVDAVVSYAVQKLGDFLIEEVSLRRSLRANMLWLRNELSFMHAFLKDAEKKQADHLVQQWVSEITSVANEAVAILEAYSLDAAKDGDLAVGFFDHLKACACVCPKEVNFHNIEEDIQSLRDRVMDISRKRDTYGITHINNNNAGEGPSSMPNDPSSTLTRTLRRAVSYVDEDQIFVGFQDVFQRLLDELLNEEPRRNVLSIYGMGGLGKTTLARNLYNSPSVLTSFQTRAWICVSQQYIIQDLLRSIIKSIQGCNEETLKMLKEMTERDLENRLRVLLMHRKYLVVVDDIWNRGAWDGLKRALPDNNYGSRVILTTRKKDVAERVVDKGFSHELSFLSKEESWDLFCKKLRLGSDLESFSPLMKGLAMEMVEQCRGLPLAIVVLGGLLSYRSGVDEWRKVQTQIWLHMKNDSTEITHILSLSYHDLSFELKRCFLYIGIFRDHVIDTEKLMYLWLAEGLIPGREEHKEDIAENFLHELISRSLIQVADQTFFDKILTCRIHDLLRDLAVQKAMELHLYDIYDPSVSLVTPFCHRHSIRTETQSYLSLDLSKLKIRSVLFFDQEFKELKKFMNFCTTLHHLYVLDLENIIFVGYELPDAIGNLVHLKFLGLSNTNLSKLPPSIGKLKNLQTLEALVYDHCSCELPHQVAELTNLRHLVDRYEVPLQVDKLKNLRTLKYIRCDQWKDTDASSLVNLRELGMERIRKSYSLKSIGSLKRLTTLLLVCQYGQDLPPLEPLSSCVNLHKLWLSGGIEELADLDKLPKSITLFVLQCARLEEDPMPILGMFPNLKHLEVSQAYSGKNITCEGHSFGQLETLKLDNLENLESWHLDRTAMSLIRSLSIFECPKLQEIPQQMKHVAVNDTMSTIFTSYAMIAAVDAVIVDQALPFSNDEACKDNGSHSWDKFVVYTKGVRSDEFYRLPCQFNSFHSVYMLYISTLSLELSWQLLTEYHSFGTHATALQPADHIIDGTSGNSFDDSVGRSELGPFRFIFPMPIRHVIADVAMTGMYCDIERQVNLLWLYYHPRVGNLVALPIIESKILKLAFWVAKVFALAILLDIAICEIDQFEARSSFVAISLFDSDLMLMLRCHGFIS</sequence>
<dbReference type="Gene3D" id="1.10.10.10">
    <property type="entry name" value="Winged helix-like DNA-binding domain superfamily/Winged helix DNA-binding domain"/>
    <property type="match status" value="1"/>
</dbReference>
<name>A0A2G2ZRC0_CAPAN</name>
<keyword evidence="7" id="KW-0381">Hypersensitive response</keyword>
<evidence type="ECO:0008006" key="21">
    <source>
        <dbReference type="Google" id="ProtNLM"/>
    </source>
</evidence>
<dbReference type="GO" id="GO:0051607">
    <property type="term" value="P:defense response to virus"/>
    <property type="evidence" value="ECO:0007669"/>
    <property type="project" value="UniProtKB-ARBA"/>
</dbReference>
<dbReference type="InterPro" id="IPR002182">
    <property type="entry name" value="NB-ARC"/>
</dbReference>
<evidence type="ECO:0000256" key="5">
    <source>
        <dbReference type="ARBA" id="ARBA00022490"/>
    </source>
</evidence>
<reference evidence="19 20" key="2">
    <citation type="journal article" date="2017" name="Genome Biol.">
        <title>New reference genome sequences of hot pepper reveal the massive evolution of plant disease-resistance genes by retroduplication.</title>
        <authorList>
            <person name="Kim S."/>
            <person name="Park J."/>
            <person name="Yeom S.I."/>
            <person name="Kim Y.M."/>
            <person name="Seo E."/>
            <person name="Kim K.T."/>
            <person name="Kim M.S."/>
            <person name="Lee J.M."/>
            <person name="Cheong K."/>
            <person name="Shin H.S."/>
            <person name="Kim S.B."/>
            <person name="Han K."/>
            <person name="Lee J."/>
            <person name="Park M."/>
            <person name="Lee H.A."/>
            <person name="Lee H.Y."/>
            <person name="Lee Y."/>
            <person name="Oh S."/>
            <person name="Lee J.H."/>
            <person name="Choi E."/>
            <person name="Choi E."/>
            <person name="Lee S.E."/>
            <person name="Jeon J."/>
            <person name="Kim H."/>
            <person name="Choi G."/>
            <person name="Song H."/>
            <person name="Lee J."/>
            <person name="Lee S.C."/>
            <person name="Kwon J.K."/>
            <person name="Lee H.Y."/>
            <person name="Koo N."/>
            <person name="Hong Y."/>
            <person name="Kim R.W."/>
            <person name="Kang W.H."/>
            <person name="Huh J.H."/>
            <person name="Kang B.C."/>
            <person name="Yang T.J."/>
            <person name="Lee Y.H."/>
            <person name="Bennetzen J.L."/>
            <person name="Choi D."/>
        </authorList>
    </citation>
    <scope>NUCLEOTIDE SEQUENCE [LARGE SCALE GENOMIC DNA]</scope>
    <source>
        <strain evidence="20">cv. CM334</strain>
    </source>
</reference>
<keyword evidence="13" id="KW-0472">Membrane</keyword>
<evidence type="ECO:0000256" key="7">
    <source>
        <dbReference type="ARBA" id="ARBA00022667"/>
    </source>
</evidence>
<keyword evidence="9" id="KW-0547">Nucleotide-binding</keyword>
<comment type="function">
    <text evidence="1">Confers resistance to late blight (Phytophthora infestans) races carrying the avirulence gene Avr1. Resistance proteins guard the plant against pathogens that contain an appropriate avirulence protein via an indirect interaction with this avirulence protein. That triggers a defense system including the hypersensitive response, which restricts the pathogen growth.</text>
</comment>
<proteinExistence type="inferred from homology"/>
<keyword evidence="20" id="KW-1185">Reference proteome</keyword>
<dbReference type="FunFam" id="1.10.8.430:FF:000003">
    <property type="entry name" value="Probable disease resistance protein At5g66910"/>
    <property type="match status" value="1"/>
</dbReference>
<dbReference type="SUPFAM" id="SSF52540">
    <property type="entry name" value="P-loop containing nucleoside triphosphate hydrolases"/>
    <property type="match status" value="1"/>
</dbReference>
<evidence type="ECO:0000256" key="14">
    <source>
        <dbReference type="SAM" id="MobiDB-lite"/>
    </source>
</evidence>
<dbReference type="GO" id="GO:0005524">
    <property type="term" value="F:ATP binding"/>
    <property type="evidence" value="ECO:0007669"/>
    <property type="project" value="UniProtKB-KW"/>
</dbReference>
<dbReference type="Proteomes" id="UP000222542">
    <property type="component" value="Unassembled WGS sequence"/>
</dbReference>
<dbReference type="Pfam" id="PF00931">
    <property type="entry name" value="NB-ARC"/>
    <property type="match status" value="1"/>
</dbReference>
<comment type="similarity">
    <text evidence="4">Belongs to the disease resistance NB-LRR family.</text>
</comment>
<dbReference type="PRINTS" id="PR00364">
    <property type="entry name" value="DISEASERSIST"/>
</dbReference>
<protein>
    <recommendedName>
        <fullName evidence="21">Disease resistance protein RPP13-like</fullName>
    </recommendedName>
</protein>
<evidence type="ECO:0000256" key="12">
    <source>
        <dbReference type="ARBA" id="ARBA00023054"/>
    </source>
</evidence>
<dbReference type="PANTHER" id="PTHR23155:SF1152">
    <property type="entry name" value="AAA+ ATPASE DOMAIN-CONTAINING PROTEIN"/>
    <property type="match status" value="1"/>
</dbReference>
<dbReference type="Gramene" id="PHT84523">
    <property type="protein sequence ID" value="PHT84523"/>
    <property type="gene ID" value="T459_12966"/>
</dbReference>
<dbReference type="Gene3D" id="1.10.8.430">
    <property type="entry name" value="Helical domain of apoptotic protease-activating factors"/>
    <property type="match status" value="1"/>
</dbReference>
<evidence type="ECO:0000259" key="16">
    <source>
        <dbReference type="Pfam" id="PF18052"/>
    </source>
</evidence>
<dbReference type="InterPro" id="IPR041118">
    <property type="entry name" value="Rx_N"/>
</dbReference>
<dbReference type="InterPro" id="IPR042197">
    <property type="entry name" value="Apaf_helical"/>
</dbReference>
<dbReference type="PANTHER" id="PTHR23155">
    <property type="entry name" value="DISEASE RESISTANCE PROTEIN RP"/>
    <property type="match status" value="1"/>
</dbReference>
<dbReference type="Gene3D" id="3.40.50.300">
    <property type="entry name" value="P-loop containing nucleotide triphosphate hydrolases"/>
    <property type="match status" value="1"/>
</dbReference>
<evidence type="ECO:0000313" key="20">
    <source>
        <dbReference type="Proteomes" id="UP000222542"/>
    </source>
</evidence>
<dbReference type="Gene3D" id="3.80.10.10">
    <property type="entry name" value="Ribonuclease Inhibitor"/>
    <property type="match status" value="2"/>
</dbReference>
<organism evidence="19 20">
    <name type="scientific">Capsicum annuum</name>
    <name type="common">Capsicum pepper</name>
    <dbReference type="NCBI Taxonomy" id="4072"/>
    <lineage>
        <taxon>Eukaryota</taxon>
        <taxon>Viridiplantae</taxon>
        <taxon>Streptophyta</taxon>
        <taxon>Embryophyta</taxon>
        <taxon>Tracheophyta</taxon>
        <taxon>Spermatophyta</taxon>
        <taxon>Magnoliopsida</taxon>
        <taxon>eudicotyledons</taxon>
        <taxon>Gunneridae</taxon>
        <taxon>Pentapetalae</taxon>
        <taxon>asterids</taxon>
        <taxon>lamiids</taxon>
        <taxon>Solanales</taxon>
        <taxon>Solanaceae</taxon>
        <taxon>Solanoideae</taxon>
        <taxon>Capsiceae</taxon>
        <taxon>Capsicum</taxon>
    </lineage>
</organism>
<feature type="domain" description="Disease resistance N-terminal" evidence="16">
    <location>
        <begin position="5"/>
        <end position="85"/>
    </location>
</feature>
<evidence type="ECO:0000256" key="4">
    <source>
        <dbReference type="ARBA" id="ARBA00008894"/>
    </source>
</evidence>
<keyword evidence="12" id="KW-0175">Coiled coil</keyword>
<dbReference type="InterPro" id="IPR038005">
    <property type="entry name" value="RX-like_CC"/>
</dbReference>
<gene>
    <name evidence="19" type="ORF">T459_12966</name>
</gene>
<dbReference type="InterPro" id="IPR036388">
    <property type="entry name" value="WH-like_DNA-bd_sf"/>
</dbReference>
<evidence type="ECO:0000256" key="9">
    <source>
        <dbReference type="ARBA" id="ARBA00022741"/>
    </source>
</evidence>
<comment type="subcellular location">
    <subcellularLocation>
        <location evidence="3">Cytoplasm</location>
    </subcellularLocation>
    <subcellularLocation>
        <location evidence="2">Membrane</location>
        <topology evidence="2">Peripheral membrane protein</topology>
    </subcellularLocation>
</comment>
<feature type="region of interest" description="Disordered" evidence="14">
    <location>
        <begin position="137"/>
        <end position="156"/>
    </location>
</feature>
<dbReference type="InterPro" id="IPR055414">
    <property type="entry name" value="LRR_R13L4/SHOC2-like"/>
</dbReference>
<evidence type="ECO:0000256" key="8">
    <source>
        <dbReference type="ARBA" id="ARBA00022737"/>
    </source>
</evidence>
<dbReference type="InterPro" id="IPR032675">
    <property type="entry name" value="LRR_dom_sf"/>
</dbReference>
<keyword evidence="5" id="KW-0963">Cytoplasm</keyword>
<dbReference type="FunFam" id="1.10.10.10:FF:000322">
    <property type="entry name" value="Probable disease resistance protein At1g63360"/>
    <property type="match status" value="1"/>
</dbReference>
<feature type="domain" description="Disease resistance protein winged helix" evidence="17">
    <location>
        <begin position="441"/>
        <end position="508"/>
    </location>
</feature>
<evidence type="ECO:0000313" key="19">
    <source>
        <dbReference type="EMBL" id="PHT84523.1"/>
    </source>
</evidence>
<evidence type="ECO:0000256" key="3">
    <source>
        <dbReference type="ARBA" id="ARBA00004496"/>
    </source>
</evidence>
<keyword evidence="10" id="KW-0611">Plant defense</keyword>
<dbReference type="InterPro" id="IPR058922">
    <property type="entry name" value="WHD_DRP"/>
</dbReference>
<evidence type="ECO:0000256" key="11">
    <source>
        <dbReference type="ARBA" id="ARBA00022840"/>
    </source>
</evidence>
<keyword evidence="6" id="KW-0433">Leucine-rich repeat</keyword>
<evidence type="ECO:0000259" key="17">
    <source>
        <dbReference type="Pfam" id="PF23559"/>
    </source>
</evidence>
<dbReference type="CDD" id="cd14798">
    <property type="entry name" value="RX-CC_like"/>
    <property type="match status" value="1"/>
</dbReference>
<evidence type="ECO:0000256" key="6">
    <source>
        <dbReference type="ARBA" id="ARBA00022614"/>
    </source>
</evidence>
<evidence type="ECO:0000256" key="10">
    <source>
        <dbReference type="ARBA" id="ARBA00022821"/>
    </source>
</evidence>
<dbReference type="Pfam" id="PF23598">
    <property type="entry name" value="LRR_14"/>
    <property type="match status" value="1"/>
</dbReference>
<dbReference type="GO" id="GO:0009626">
    <property type="term" value="P:plant-type hypersensitive response"/>
    <property type="evidence" value="ECO:0007669"/>
    <property type="project" value="UniProtKB-KW"/>
</dbReference>
<feature type="domain" description="Disease resistance R13L4/SHOC-2-like LRR" evidence="18">
    <location>
        <begin position="553"/>
        <end position="841"/>
    </location>
</feature>
<reference evidence="19 20" key="1">
    <citation type="journal article" date="2014" name="Nat. Genet.">
        <title>Genome sequence of the hot pepper provides insights into the evolution of pungency in Capsicum species.</title>
        <authorList>
            <person name="Kim S."/>
            <person name="Park M."/>
            <person name="Yeom S.I."/>
            <person name="Kim Y.M."/>
            <person name="Lee J.M."/>
            <person name="Lee H.A."/>
            <person name="Seo E."/>
            <person name="Choi J."/>
            <person name="Cheong K."/>
            <person name="Kim K.T."/>
            <person name="Jung K."/>
            <person name="Lee G.W."/>
            <person name="Oh S.K."/>
            <person name="Bae C."/>
            <person name="Kim S.B."/>
            <person name="Lee H.Y."/>
            <person name="Kim S.Y."/>
            <person name="Kim M.S."/>
            <person name="Kang B.C."/>
            <person name="Jo Y.D."/>
            <person name="Yang H.B."/>
            <person name="Jeong H.J."/>
            <person name="Kang W.H."/>
            <person name="Kwon J.K."/>
            <person name="Shin C."/>
            <person name="Lim J.Y."/>
            <person name="Park J.H."/>
            <person name="Huh J.H."/>
            <person name="Kim J.S."/>
            <person name="Kim B.D."/>
            <person name="Cohen O."/>
            <person name="Paran I."/>
            <person name="Suh M.C."/>
            <person name="Lee S.B."/>
            <person name="Kim Y.K."/>
            <person name="Shin Y."/>
            <person name="Noh S.J."/>
            <person name="Park J."/>
            <person name="Seo Y.S."/>
            <person name="Kwon S.Y."/>
            <person name="Kim H.A."/>
            <person name="Park J.M."/>
            <person name="Kim H.J."/>
            <person name="Choi S.B."/>
            <person name="Bosland P.W."/>
            <person name="Reeves G."/>
            <person name="Jo S.H."/>
            <person name="Lee B.W."/>
            <person name="Cho H.T."/>
            <person name="Choi H.S."/>
            <person name="Lee M.S."/>
            <person name="Yu Y."/>
            <person name="Do Choi Y."/>
            <person name="Park B.S."/>
            <person name="van Deynze A."/>
            <person name="Ashrafi H."/>
            <person name="Hill T."/>
            <person name="Kim W.T."/>
            <person name="Pai H.S."/>
            <person name="Ahn H.K."/>
            <person name="Yeam I."/>
            <person name="Giovannoni J.J."/>
            <person name="Rose J.K."/>
            <person name="Sorensen I."/>
            <person name="Lee S.J."/>
            <person name="Kim R.W."/>
            <person name="Choi I.Y."/>
            <person name="Choi B.S."/>
            <person name="Lim J.S."/>
            <person name="Lee Y.H."/>
            <person name="Choi D."/>
        </authorList>
    </citation>
    <scope>NUCLEOTIDE SEQUENCE [LARGE SCALE GENOMIC DNA]</scope>
    <source>
        <strain evidence="20">cv. CM334</strain>
    </source>
</reference>
<dbReference type="GO" id="GO:0016020">
    <property type="term" value="C:membrane"/>
    <property type="evidence" value="ECO:0007669"/>
    <property type="project" value="UniProtKB-SubCell"/>
</dbReference>
<dbReference type="Pfam" id="PF23559">
    <property type="entry name" value="WHD_DRP"/>
    <property type="match status" value="1"/>
</dbReference>
<evidence type="ECO:0000259" key="18">
    <source>
        <dbReference type="Pfam" id="PF23598"/>
    </source>
</evidence>
<accession>A0A2G2ZRC0</accession>
<comment type="caution">
    <text evidence="19">The sequence shown here is derived from an EMBL/GenBank/DDBJ whole genome shotgun (WGS) entry which is preliminary data.</text>
</comment>
<dbReference type="GO" id="GO:0043531">
    <property type="term" value="F:ADP binding"/>
    <property type="evidence" value="ECO:0007669"/>
    <property type="project" value="InterPro"/>
</dbReference>
<dbReference type="Gene3D" id="1.20.5.4130">
    <property type="match status" value="1"/>
</dbReference>
<dbReference type="InterPro" id="IPR027417">
    <property type="entry name" value="P-loop_NTPase"/>
</dbReference>
<dbReference type="AlphaFoldDB" id="A0A2G2ZRC0"/>